<feature type="transmembrane region" description="Helical" evidence="8">
    <location>
        <begin position="52"/>
        <end position="70"/>
    </location>
</feature>
<feature type="transmembrane region" description="Helical" evidence="8">
    <location>
        <begin position="140"/>
        <end position="163"/>
    </location>
</feature>
<evidence type="ECO:0000313" key="10">
    <source>
        <dbReference type="EMBL" id="ADO73642.1"/>
    </source>
</evidence>
<feature type="transmembrane region" description="Helical" evidence="8">
    <location>
        <begin position="210"/>
        <end position="231"/>
    </location>
</feature>
<dbReference type="PANTHER" id="PTHR23514">
    <property type="entry name" value="BYPASS OF STOP CODON PROTEIN 6"/>
    <property type="match status" value="1"/>
</dbReference>
<evidence type="ECO:0000256" key="8">
    <source>
        <dbReference type="SAM" id="Phobius"/>
    </source>
</evidence>
<dbReference type="STRING" id="378806.STAUR_5881"/>
<gene>
    <name evidence="10" type="ordered locus">STAUR_5881</name>
</gene>
<name>E3FZ07_STIAD</name>
<dbReference type="RefSeq" id="WP_013377018.1">
    <property type="nucleotide sequence ID" value="NC_014623.1"/>
</dbReference>
<protein>
    <submittedName>
        <fullName evidence="10">Major facilitator superfamily protein</fullName>
    </submittedName>
</protein>
<sequence length="577" mass="62557">MTSPDTPVGEDRERKNALLILCIGFFVFGLLSTVIGVTVPNIKQEFGVANEHAGMVFVYWSAGVLLGAYVGGKAFYFAQARTLFLATALSSIVCLLLLYGERDLGRYKLYVFALSLSGSLFFTAGHATAAKAGHNNTVSILSFMDFLFSMGSVSTPLLVNYFTASGNWTGSGWRLVFLVAAALLAVSMGLATRIVEHASPHPVSSAGPRAGYLALLANPIFLIFMLGCLFLQATEWGHCVWFVTYATEAVGLSPERAREAFSFFLVGMASSRLLSSWLIWLFRSTTLMAILVSSATVAAISLLDYQSYSALCILNFLFGFGLGALFPLLLGLSMERAPTKSAMLSGIGLMAGTLGAKSISYVIGFLADQSSLAQSYRYVSWTMVALLAGVLAFLSLHLQTPRSTGAPAASVDSPGGERAEGLEEGSRPALLEPGSRPDAQFEFSFGLVSKRFWRTGQSEQPLDLASRTRPSPEFSARNSVRRFLLDMKLQREFEALFGKKRWLEREEASRFLSLVWDKYPLVREFYPSPKEILAAADQSPALAVADSHTRAIASPPVLALTLHKGLGSAPEGFPHER</sequence>
<feature type="transmembrane region" description="Helical" evidence="8">
    <location>
        <begin position="175"/>
        <end position="195"/>
    </location>
</feature>
<keyword evidence="4 8" id="KW-0812">Transmembrane</keyword>
<feature type="transmembrane region" description="Helical" evidence="8">
    <location>
        <begin position="342"/>
        <end position="366"/>
    </location>
</feature>
<feature type="transmembrane region" description="Helical" evidence="8">
    <location>
        <begin position="277"/>
        <end position="302"/>
    </location>
</feature>
<comment type="similarity">
    <text evidence="2">Belongs to the major facilitator superfamily.</text>
</comment>
<feature type="transmembrane region" description="Helical" evidence="8">
    <location>
        <begin position="82"/>
        <end position="100"/>
    </location>
</feature>
<dbReference type="GO" id="GO:0022857">
    <property type="term" value="F:transmembrane transporter activity"/>
    <property type="evidence" value="ECO:0007669"/>
    <property type="project" value="InterPro"/>
</dbReference>
<feature type="transmembrane region" description="Helical" evidence="8">
    <location>
        <begin position="378"/>
        <end position="396"/>
    </location>
</feature>
<evidence type="ECO:0000259" key="9">
    <source>
        <dbReference type="PROSITE" id="PS50850"/>
    </source>
</evidence>
<dbReference type="AlphaFoldDB" id="E3FZ07"/>
<reference evidence="10 11" key="1">
    <citation type="journal article" date="2011" name="Mol. Biol. Evol.">
        <title>Comparative genomic analysis of fruiting body formation in Myxococcales.</title>
        <authorList>
            <person name="Huntley S."/>
            <person name="Hamann N."/>
            <person name="Wegener-Feldbrugge S."/>
            <person name="Treuner-Lange A."/>
            <person name="Kube M."/>
            <person name="Reinhardt R."/>
            <person name="Klages S."/>
            <person name="Muller R."/>
            <person name="Ronning C.M."/>
            <person name="Nierman W.C."/>
            <person name="Sogaard-Andersen L."/>
        </authorList>
    </citation>
    <scope>NUCLEOTIDE SEQUENCE [LARGE SCALE GENOMIC DNA]</scope>
    <source>
        <strain evidence="10 11">DW4/3-1</strain>
    </source>
</reference>
<dbReference type="PANTHER" id="PTHR23514:SF3">
    <property type="entry name" value="BYPASS OF STOP CODON PROTEIN 6"/>
    <property type="match status" value="1"/>
</dbReference>
<dbReference type="InterPro" id="IPR036259">
    <property type="entry name" value="MFS_trans_sf"/>
</dbReference>
<feature type="domain" description="Major facilitator superfamily (MFS) profile" evidence="9">
    <location>
        <begin position="17"/>
        <end position="400"/>
    </location>
</feature>
<feature type="region of interest" description="Disordered" evidence="7">
    <location>
        <begin position="404"/>
        <end position="437"/>
    </location>
</feature>
<dbReference type="InterPro" id="IPR011701">
    <property type="entry name" value="MFS"/>
</dbReference>
<keyword evidence="5 8" id="KW-1133">Transmembrane helix</keyword>
<dbReference type="GO" id="GO:0012505">
    <property type="term" value="C:endomembrane system"/>
    <property type="evidence" value="ECO:0007669"/>
    <property type="project" value="UniProtKB-SubCell"/>
</dbReference>
<dbReference type="KEGG" id="sur:STAUR_5881"/>
<evidence type="ECO:0000256" key="1">
    <source>
        <dbReference type="ARBA" id="ARBA00004127"/>
    </source>
</evidence>
<organism evidence="10 11">
    <name type="scientific">Stigmatella aurantiaca (strain DW4/3-1)</name>
    <dbReference type="NCBI Taxonomy" id="378806"/>
    <lineage>
        <taxon>Bacteria</taxon>
        <taxon>Pseudomonadati</taxon>
        <taxon>Myxococcota</taxon>
        <taxon>Myxococcia</taxon>
        <taxon>Myxococcales</taxon>
        <taxon>Cystobacterineae</taxon>
        <taxon>Archangiaceae</taxon>
        <taxon>Stigmatella</taxon>
    </lineage>
</organism>
<dbReference type="PROSITE" id="PS50850">
    <property type="entry name" value="MFS"/>
    <property type="match status" value="1"/>
</dbReference>
<evidence type="ECO:0000256" key="7">
    <source>
        <dbReference type="SAM" id="MobiDB-lite"/>
    </source>
</evidence>
<feature type="transmembrane region" description="Helical" evidence="8">
    <location>
        <begin position="107"/>
        <end position="128"/>
    </location>
</feature>
<evidence type="ECO:0000256" key="3">
    <source>
        <dbReference type="ARBA" id="ARBA00022448"/>
    </source>
</evidence>
<accession>E3FZ07</accession>
<evidence type="ECO:0000256" key="6">
    <source>
        <dbReference type="ARBA" id="ARBA00023136"/>
    </source>
</evidence>
<dbReference type="HOGENOM" id="CLU_472438_0_0_7"/>
<evidence type="ECO:0000313" key="11">
    <source>
        <dbReference type="Proteomes" id="UP000001351"/>
    </source>
</evidence>
<dbReference type="InterPro" id="IPR051788">
    <property type="entry name" value="MFS_Transporter"/>
</dbReference>
<proteinExistence type="inferred from homology"/>
<comment type="subcellular location">
    <subcellularLocation>
        <location evidence="1">Endomembrane system</location>
        <topology evidence="1">Multi-pass membrane protein</topology>
    </subcellularLocation>
</comment>
<evidence type="ECO:0000256" key="2">
    <source>
        <dbReference type="ARBA" id="ARBA00008335"/>
    </source>
</evidence>
<evidence type="ECO:0000256" key="4">
    <source>
        <dbReference type="ARBA" id="ARBA00022692"/>
    </source>
</evidence>
<feature type="transmembrane region" description="Helical" evidence="8">
    <location>
        <begin position="308"/>
        <end position="330"/>
    </location>
</feature>
<evidence type="ECO:0000256" key="5">
    <source>
        <dbReference type="ARBA" id="ARBA00022989"/>
    </source>
</evidence>
<dbReference type="Proteomes" id="UP000001351">
    <property type="component" value="Chromosome"/>
</dbReference>
<dbReference type="eggNOG" id="COG0738">
    <property type="taxonomic scope" value="Bacteria"/>
</dbReference>
<feature type="compositionally biased region" description="Basic and acidic residues" evidence="7">
    <location>
        <begin position="415"/>
        <end position="426"/>
    </location>
</feature>
<feature type="transmembrane region" description="Helical" evidence="8">
    <location>
        <begin position="17"/>
        <end position="40"/>
    </location>
</feature>
<dbReference type="SUPFAM" id="SSF103473">
    <property type="entry name" value="MFS general substrate transporter"/>
    <property type="match status" value="1"/>
</dbReference>
<dbReference type="GO" id="GO:0016020">
    <property type="term" value="C:membrane"/>
    <property type="evidence" value="ECO:0007669"/>
    <property type="project" value="TreeGrafter"/>
</dbReference>
<keyword evidence="6 8" id="KW-0472">Membrane</keyword>
<keyword evidence="3" id="KW-0813">Transport</keyword>
<dbReference type="Pfam" id="PF07690">
    <property type="entry name" value="MFS_1"/>
    <property type="match status" value="1"/>
</dbReference>
<dbReference type="InterPro" id="IPR020846">
    <property type="entry name" value="MFS_dom"/>
</dbReference>
<dbReference type="Gene3D" id="1.20.1250.20">
    <property type="entry name" value="MFS general substrate transporter like domains"/>
    <property type="match status" value="2"/>
</dbReference>
<keyword evidence="11" id="KW-1185">Reference proteome</keyword>
<dbReference type="EMBL" id="CP002271">
    <property type="protein sequence ID" value="ADO73642.1"/>
    <property type="molecule type" value="Genomic_DNA"/>
</dbReference>
<dbReference type="OrthoDB" id="6378059at2"/>